<dbReference type="SMART" id="SM00342">
    <property type="entry name" value="HTH_ARAC"/>
    <property type="match status" value="1"/>
</dbReference>
<dbReference type="GO" id="GO:0000976">
    <property type="term" value="F:transcription cis-regulatory region binding"/>
    <property type="evidence" value="ECO:0007669"/>
    <property type="project" value="TreeGrafter"/>
</dbReference>
<evidence type="ECO:0000256" key="2">
    <source>
        <dbReference type="ARBA" id="ARBA00023125"/>
    </source>
</evidence>
<dbReference type="Gene3D" id="3.40.50.2300">
    <property type="match status" value="2"/>
</dbReference>
<evidence type="ECO:0000256" key="3">
    <source>
        <dbReference type="ARBA" id="ARBA00023163"/>
    </source>
</evidence>
<proteinExistence type="predicted"/>
<evidence type="ECO:0000256" key="1">
    <source>
        <dbReference type="ARBA" id="ARBA00023015"/>
    </source>
</evidence>
<evidence type="ECO:0000313" key="5">
    <source>
        <dbReference type="EMBL" id="SKB41896.1"/>
    </source>
</evidence>
<keyword evidence="6" id="KW-1185">Reference proteome</keyword>
<dbReference type="CDD" id="cd01543">
    <property type="entry name" value="PBP1_XylR"/>
    <property type="match status" value="1"/>
</dbReference>
<dbReference type="Pfam" id="PF13377">
    <property type="entry name" value="Peripla_BP_3"/>
    <property type="match status" value="1"/>
</dbReference>
<name>A0A1T5B3V6_9BACT</name>
<keyword evidence="3" id="KW-0804">Transcription</keyword>
<keyword evidence="2" id="KW-0238">DNA-binding</keyword>
<dbReference type="GO" id="GO:0003700">
    <property type="term" value="F:DNA-binding transcription factor activity"/>
    <property type="evidence" value="ECO:0007669"/>
    <property type="project" value="InterPro"/>
</dbReference>
<gene>
    <name evidence="5" type="ORF">SAMN05660349_01061</name>
</gene>
<dbReference type="SUPFAM" id="SSF53822">
    <property type="entry name" value="Periplasmic binding protein-like I"/>
    <property type="match status" value="1"/>
</dbReference>
<dbReference type="Pfam" id="PF12833">
    <property type="entry name" value="HTH_18"/>
    <property type="match status" value="1"/>
</dbReference>
<protein>
    <submittedName>
        <fullName evidence="5">LacI family transcriptional regulator</fullName>
    </submittedName>
</protein>
<accession>A0A1T5B3V6</accession>
<dbReference type="SUPFAM" id="SSF46689">
    <property type="entry name" value="Homeodomain-like"/>
    <property type="match status" value="2"/>
</dbReference>
<dbReference type="PROSITE" id="PS01124">
    <property type="entry name" value="HTH_ARAC_FAMILY_2"/>
    <property type="match status" value="1"/>
</dbReference>
<evidence type="ECO:0000313" key="6">
    <source>
        <dbReference type="Proteomes" id="UP000190852"/>
    </source>
</evidence>
<dbReference type="Gene3D" id="1.10.10.60">
    <property type="entry name" value="Homeodomain-like"/>
    <property type="match status" value="2"/>
</dbReference>
<reference evidence="6" key="1">
    <citation type="submission" date="2017-02" db="EMBL/GenBank/DDBJ databases">
        <authorList>
            <person name="Varghese N."/>
            <person name="Submissions S."/>
        </authorList>
    </citation>
    <scope>NUCLEOTIDE SEQUENCE [LARGE SCALE GENOMIC DNA]</scope>
    <source>
        <strain evidence="6">DSM 24967</strain>
    </source>
</reference>
<sequence>MAKILLLTDFSSGYSRNLLKGIVRYSKEVGNWSFQRMPLYYRMLYGENGVVEWAKKWQADAIIAQLSDVNIELLNDLNIPIIVQNYRDRNKAVSNLTGDYFNTGVMAAKFFLNRGYRNFAFYGFKGAIWSRERADGYSHEIEKQGYKLAVLENDNKDKEEWSYNHTVLGNWLQSLPKPVALFACDDHFALQISETCNVYNINVPDDIAILGVDNDDLLCNISDPPLSSIVLDVENGGYNAGKLLHQLITKEITEPFNIVVNPLIIERRKSTEKYAVSDKNIRTILNYIEKNYANHLSVEELVKQVPLSRRVLEKKFKEETGESLYQYIQNYRIDQFTRLLITTDYSLFEAALQSGFENYKNVSRVFRKYKSLSPAEYRKRYKCNSSVEEIEY</sequence>
<dbReference type="AlphaFoldDB" id="A0A1T5B3V6"/>
<dbReference type="PANTHER" id="PTHR30146">
    <property type="entry name" value="LACI-RELATED TRANSCRIPTIONAL REPRESSOR"/>
    <property type="match status" value="1"/>
</dbReference>
<feature type="domain" description="HTH araC/xylS-type" evidence="4">
    <location>
        <begin position="282"/>
        <end position="380"/>
    </location>
</feature>
<dbReference type="PANTHER" id="PTHR30146:SF24">
    <property type="entry name" value="XYLOSE OPERON REGULATORY PROTEIN"/>
    <property type="match status" value="1"/>
</dbReference>
<evidence type="ECO:0000259" key="4">
    <source>
        <dbReference type="PROSITE" id="PS01124"/>
    </source>
</evidence>
<dbReference type="InterPro" id="IPR018060">
    <property type="entry name" value="HTH_AraC"/>
</dbReference>
<keyword evidence="1" id="KW-0805">Transcription regulation</keyword>
<dbReference type="InterPro" id="IPR046335">
    <property type="entry name" value="LacI/GalR-like_sensor"/>
</dbReference>
<dbReference type="Proteomes" id="UP000190852">
    <property type="component" value="Unassembled WGS sequence"/>
</dbReference>
<organism evidence="5 6">
    <name type="scientific">Parabacteroides chartae</name>
    <dbReference type="NCBI Taxonomy" id="1037355"/>
    <lineage>
        <taxon>Bacteria</taxon>
        <taxon>Pseudomonadati</taxon>
        <taxon>Bacteroidota</taxon>
        <taxon>Bacteroidia</taxon>
        <taxon>Bacteroidales</taxon>
        <taxon>Tannerellaceae</taxon>
        <taxon>Parabacteroides</taxon>
    </lineage>
</organism>
<dbReference type="EMBL" id="FUYQ01000005">
    <property type="protein sequence ID" value="SKB41896.1"/>
    <property type="molecule type" value="Genomic_DNA"/>
</dbReference>
<dbReference type="InterPro" id="IPR028082">
    <property type="entry name" value="Peripla_BP_I"/>
</dbReference>
<dbReference type="RefSeq" id="WP_079682714.1">
    <property type="nucleotide sequence ID" value="NZ_FUYQ01000005.1"/>
</dbReference>
<dbReference type="InterPro" id="IPR009057">
    <property type="entry name" value="Homeodomain-like_sf"/>
</dbReference>